<gene>
    <name evidence="1" type="ORF">D7X32_14905</name>
</gene>
<evidence type="ECO:0000313" key="2">
    <source>
        <dbReference type="Proteomes" id="UP000268313"/>
    </source>
</evidence>
<keyword evidence="2" id="KW-1185">Reference proteome</keyword>
<evidence type="ECO:0000313" key="1">
    <source>
        <dbReference type="EMBL" id="RKH03114.1"/>
    </source>
</evidence>
<name>A0A3A8KMD8_9BACT</name>
<dbReference type="EMBL" id="RAWE01000045">
    <property type="protein sequence ID" value="RKH03114.1"/>
    <property type="molecule type" value="Genomic_DNA"/>
</dbReference>
<proteinExistence type="predicted"/>
<sequence length="142" mass="15414">MAVLAGLAATLAQAEPPRWTVPANARIEHLTAGIEDGSHSTDKEHCGYFKLSAEEALTYLRSATPIPEEEVHDRVEWAGCVVQGTLVSGKGKQRKEVTFVISATLAARLHDPVSGLRYLVCEGACAAKMNAIIEKYIRQEPK</sequence>
<protein>
    <submittedName>
        <fullName evidence="1">Uncharacterized protein</fullName>
    </submittedName>
</protein>
<dbReference type="Proteomes" id="UP000268313">
    <property type="component" value="Unassembled WGS sequence"/>
</dbReference>
<reference evidence="2" key="1">
    <citation type="submission" date="2018-09" db="EMBL/GenBank/DDBJ databases">
        <authorList>
            <person name="Livingstone P.G."/>
            <person name="Whitworth D.E."/>
        </authorList>
    </citation>
    <scope>NUCLEOTIDE SEQUENCE [LARGE SCALE GENOMIC DNA]</scope>
    <source>
        <strain evidence="2">CA043D</strain>
    </source>
</reference>
<comment type="caution">
    <text evidence="1">The sequence shown here is derived from an EMBL/GenBank/DDBJ whole genome shotgun (WGS) entry which is preliminary data.</text>
</comment>
<dbReference type="AlphaFoldDB" id="A0A3A8KMD8"/>
<accession>A0A3A8KMD8</accession>
<organism evidence="1 2">
    <name type="scientific">Corallococcus carmarthensis</name>
    <dbReference type="NCBI Taxonomy" id="2316728"/>
    <lineage>
        <taxon>Bacteria</taxon>
        <taxon>Pseudomonadati</taxon>
        <taxon>Myxococcota</taxon>
        <taxon>Myxococcia</taxon>
        <taxon>Myxococcales</taxon>
        <taxon>Cystobacterineae</taxon>
        <taxon>Myxococcaceae</taxon>
        <taxon>Corallococcus</taxon>
    </lineage>
</organism>